<organism evidence="2 3">
    <name type="scientific">Alkalisalibacterium limincola</name>
    <dbReference type="NCBI Taxonomy" id="2699169"/>
    <lineage>
        <taxon>Bacteria</taxon>
        <taxon>Pseudomonadati</taxon>
        <taxon>Pseudomonadota</taxon>
        <taxon>Gammaproteobacteria</taxon>
        <taxon>Lysobacterales</taxon>
        <taxon>Lysobacteraceae</taxon>
        <taxon>Alkalisalibacterium</taxon>
    </lineage>
</organism>
<evidence type="ECO:0000313" key="3">
    <source>
        <dbReference type="Proteomes" id="UP000321248"/>
    </source>
</evidence>
<dbReference type="OrthoDB" id="6118490at2"/>
<comment type="caution">
    <text evidence="2">The sequence shown here is derived from an EMBL/GenBank/DDBJ whole genome shotgun (WGS) entry which is preliminary data.</text>
</comment>
<evidence type="ECO:0000256" key="1">
    <source>
        <dbReference type="SAM" id="Phobius"/>
    </source>
</evidence>
<feature type="transmembrane region" description="Helical" evidence="1">
    <location>
        <begin position="118"/>
        <end position="137"/>
    </location>
</feature>
<dbReference type="EMBL" id="VRTS01000007">
    <property type="protein sequence ID" value="TXK60990.1"/>
    <property type="molecule type" value="Genomic_DNA"/>
</dbReference>
<feature type="transmembrane region" description="Helical" evidence="1">
    <location>
        <begin position="63"/>
        <end position="88"/>
    </location>
</feature>
<dbReference type="AlphaFoldDB" id="A0A5C8KNC3"/>
<keyword evidence="1" id="KW-0472">Membrane</keyword>
<feature type="transmembrane region" description="Helical" evidence="1">
    <location>
        <begin position="188"/>
        <end position="206"/>
    </location>
</feature>
<dbReference type="Pfam" id="PF03350">
    <property type="entry name" value="UPF0114"/>
    <property type="match status" value="1"/>
</dbReference>
<protein>
    <submittedName>
        <fullName evidence="2">YqhA family protein</fullName>
    </submittedName>
</protein>
<name>A0A5C8KNC3_9GAMM</name>
<feature type="transmembrane region" description="Helical" evidence="1">
    <location>
        <begin position="158"/>
        <end position="176"/>
    </location>
</feature>
<evidence type="ECO:0000313" key="2">
    <source>
        <dbReference type="EMBL" id="TXK60990.1"/>
    </source>
</evidence>
<keyword evidence="3" id="KW-1185">Reference proteome</keyword>
<dbReference type="Proteomes" id="UP000321248">
    <property type="component" value="Unassembled WGS sequence"/>
</dbReference>
<keyword evidence="1" id="KW-1133">Transmembrane helix</keyword>
<sequence>MQRCTRASGSAGPGPEVFPAPHGGAGNAGIVLPDTRGGAHHATGAALPRGPGTVENIFKSSRFLVIVAVFTSALSAALLYCASLIIIFNVGADFLQAVPTTADAGKALAVKLLKILDLLLIAITFQIIAVSLYRLFIRPRTCEDSTFLGALEISSFHDLKITLVQVAVVILVILFLEHAVEVGATLESLYFGLAVGVVILASVHAWRHMKH</sequence>
<reference evidence="2 3" key="1">
    <citation type="submission" date="2019-08" db="EMBL/GenBank/DDBJ databases">
        <authorList>
            <person name="Karlyshev A.V."/>
        </authorList>
    </citation>
    <scope>NUCLEOTIDE SEQUENCE [LARGE SCALE GENOMIC DNA]</scope>
    <source>
        <strain evidence="2 3">Alg18-2.2</strain>
    </source>
</reference>
<proteinExistence type="predicted"/>
<dbReference type="InterPro" id="IPR005134">
    <property type="entry name" value="UPF0114"/>
</dbReference>
<gene>
    <name evidence="2" type="ORF">FU658_10445</name>
</gene>
<accession>A0A5C8KNC3</accession>
<keyword evidence="1" id="KW-0812">Transmembrane</keyword>